<accession>A0A1I0AAJ1</accession>
<gene>
    <name evidence="2" type="ORF">SAMN05421676_10293</name>
</gene>
<proteinExistence type="predicted"/>
<keyword evidence="3" id="KW-1185">Reference proteome</keyword>
<evidence type="ECO:0000313" key="3">
    <source>
        <dbReference type="Proteomes" id="UP000199095"/>
    </source>
</evidence>
<organism evidence="2 3">
    <name type="scientific">Salinibacillus kushneri</name>
    <dbReference type="NCBI Taxonomy" id="237682"/>
    <lineage>
        <taxon>Bacteria</taxon>
        <taxon>Bacillati</taxon>
        <taxon>Bacillota</taxon>
        <taxon>Bacilli</taxon>
        <taxon>Bacillales</taxon>
        <taxon>Bacillaceae</taxon>
        <taxon>Salinibacillus</taxon>
    </lineage>
</organism>
<evidence type="ECO:0000256" key="1">
    <source>
        <dbReference type="SAM" id="Phobius"/>
    </source>
</evidence>
<name>A0A1I0AAJ1_9BACI</name>
<protein>
    <submittedName>
        <fullName evidence="2">Uncharacterized protein</fullName>
    </submittedName>
</protein>
<keyword evidence="1" id="KW-0472">Membrane</keyword>
<sequence length="73" mass="8745">MYSEKAIPDLSPQPFVEWFFNIVLGVPFVAMLIWSIINPKESYLFGMRWMFKKEPDIYEKMSFFGFAFPHPLF</sequence>
<dbReference type="RefSeq" id="WP_093131803.1">
    <property type="nucleotide sequence ID" value="NZ_FOHJ01000002.1"/>
</dbReference>
<dbReference type="AlphaFoldDB" id="A0A1I0AAJ1"/>
<dbReference type="Proteomes" id="UP000199095">
    <property type="component" value="Unassembled WGS sequence"/>
</dbReference>
<dbReference type="OrthoDB" id="2638588at2"/>
<evidence type="ECO:0000313" key="2">
    <source>
        <dbReference type="EMBL" id="SES91186.1"/>
    </source>
</evidence>
<reference evidence="3" key="1">
    <citation type="submission" date="2016-10" db="EMBL/GenBank/DDBJ databases">
        <authorList>
            <person name="Varghese N."/>
            <person name="Submissions S."/>
        </authorList>
    </citation>
    <scope>NUCLEOTIDE SEQUENCE [LARGE SCALE GENOMIC DNA]</scope>
    <source>
        <strain evidence="3">CGMCC 1.3566</strain>
    </source>
</reference>
<keyword evidence="1" id="KW-1133">Transmembrane helix</keyword>
<dbReference type="STRING" id="237682.SAMN05421676_10293"/>
<feature type="transmembrane region" description="Helical" evidence="1">
    <location>
        <begin position="18"/>
        <end position="37"/>
    </location>
</feature>
<keyword evidence="1" id="KW-0812">Transmembrane</keyword>
<dbReference type="EMBL" id="FOHJ01000002">
    <property type="protein sequence ID" value="SES91186.1"/>
    <property type="molecule type" value="Genomic_DNA"/>
</dbReference>